<sequence>MFRHALICDAVYADLPLRRRRSLHAAAAQAAVQAGFHSSYLSDQYEKAGLGPQAYEHALRAAADAVRVSAHREAAGLYQRALRNEPPDTTPGDRALLRVRLAAELAATDDNEGADRELAAAIDLYRDIGDELAGAALVPRLAAVRHLLGDGLDDRVALLQSALARLDGRPLAEADAVRAALLASLSAAYMLERRLDDAAAFGEQARSLAAEAGAAELRVNIDATIGSVLVFAGEGSEGWRLLEAALDTAVREGWEAEAARTYRMAGTSASVLVEYDRADRYIGAGLDYTARTERWNDHHYLTSHLAHVLWATGDWDGAVLAARRALADGRGGITTRVTALYSLGYVALGRGDPEAAGYLAEARALGERMQELQRLSPPIWGLAELALLSGDISGCLDLCEHGVTESERREDAAYLFPFVVTGVRALLEQHDTSGARRWLDRGAASVSTRGIPGTLPALDHAEGLIELAEGHTGHARTLLESAASGWRLRRRFWEGTHALVDLARCAERSRRPAVAADYLAEARTRAERAGAAAVLRRVNAAGRRAGEQDTMGPLSAREMEVALLVAGERPTGTSPRR</sequence>
<reference evidence="4" key="1">
    <citation type="journal article" date="2019" name="Int. J. Syst. Evol. Microbiol.">
        <title>The Global Catalogue of Microorganisms (GCM) 10K type strain sequencing project: providing services to taxonomists for standard genome sequencing and annotation.</title>
        <authorList>
            <consortium name="The Broad Institute Genomics Platform"/>
            <consortium name="The Broad Institute Genome Sequencing Center for Infectious Disease"/>
            <person name="Wu L."/>
            <person name="Ma J."/>
        </authorList>
    </citation>
    <scope>NUCLEOTIDE SEQUENCE [LARGE SCALE GENOMIC DNA]</scope>
    <source>
        <strain evidence="4">NBRC 108725</strain>
    </source>
</reference>
<dbReference type="SUPFAM" id="SSF48452">
    <property type="entry name" value="TPR-like"/>
    <property type="match status" value="1"/>
</dbReference>
<proteinExistence type="predicted"/>
<dbReference type="Gene3D" id="1.25.40.10">
    <property type="entry name" value="Tetratricopeptide repeat domain"/>
    <property type="match status" value="1"/>
</dbReference>
<keyword evidence="2" id="KW-0067">ATP-binding</keyword>
<protein>
    <recommendedName>
        <fullName evidence="5">Tetratricopeptide repeat protein</fullName>
    </recommendedName>
</protein>
<organism evidence="3 4">
    <name type="scientific">Naasia aerilata</name>
    <dbReference type="NCBI Taxonomy" id="1162966"/>
    <lineage>
        <taxon>Bacteria</taxon>
        <taxon>Bacillati</taxon>
        <taxon>Actinomycetota</taxon>
        <taxon>Actinomycetes</taxon>
        <taxon>Micrococcales</taxon>
        <taxon>Microbacteriaceae</taxon>
        <taxon>Naasia</taxon>
    </lineage>
</organism>
<accession>A0ABN6XQ48</accession>
<dbReference type="InterPro" id="IPR011990">
    <property type="entry name" value="TPR-like_helical_dom_sf"/>
</dbReference>
<evidence type="ECO:0008006" key="5">
    <source>
        <dbReference type="Google" id="ProtNLM"/>
    </source>
</evidence>
<dbReference type="EMBL" id="AP027731">
    <property type="protein sequence ID" value="BDZ47149.1"/>
    <property type="molecule type" value="Genomic_DNA"/>
</dbReference>
<keyword evidence="4" id="KW-1185">Reference proteome</keyword>
<dbReference type="Proteomes" id="UP001321498">
    <property type="component" value="Chromosome"/>
</dbReference>
<evidence type="ECO:0000313" key="4">
    <source>
        <dbReference type="Proteomes" id="UP001321498"/>
    </source>
</evidence>
<evidence type="ECO:0000256" key="2">
    <source>
        <dbReference type="ARBA" id="ARBA00022840"/>
    </source>
</evidence>
<dbReference type="RefSeq" id="WP_286277101.1">
    <property type="nucleotide sequence ID" value="NZ_AP027731.1"/>
</dbReference>
<gene>
    <name evidence="3" type="ORF">GCM10025866_30580</name>
</gene>
<dbReference type="PANTHER" id="PTHR16305:SF35">
    <property type="entry name" value="TRANSCRIPTIONAL ACTIVATOR DOMAIN"/>
    <property type="match status" value="1"/>
</dbReference>
<evidence type="ECO:0000313" key="3">
    <source>
        <dbReference type="EMBL" id="BDZ47149.1"/>
    </source>
</evidence>
<name>A0ABN6XQ48_9MICO</name>
<evidence type="ECO:0000256" key="1">
    <source>
        <dbReference type="ARBA" id="ARBA00022741"/>
    </source>
</evidence>
<keyword evidence="1" id="KW-0547">Nucleotide-binding</keyword>
<dbReference type="PANTHER" id="PTHR16305">
    <property type="entry name" value="TESTICULAR SOLUBLE ADENYLYL CYCLASE"/>
    <property type="match status" value="1"/>
</dbReference>